<dbReference type="InterPro" id="IPR013783">
    <property type="entry name" value="Ig-like_fold"/>
</dbReference>
<dbReference type="CDD" id="cd00063">
    <property type="entry name" value="FN3"/>
    <property type="match status" value="1"/>
</dbReference>
<dbReference type="SUPFAM" id="SSF49265">
    <property type="entry name" value="Fibronectin type III"/>
    <property type="match status" value="1"/>
</dbReference>
<reference evidence="2 3" key="1">
    <citation type="journal article" date="2019" name="ISME J.">
        <title>Genome analyses of uncultured TG2/ZB3 bacteria in 'Margulisbacteria' specifically attached to ectosymbiotic spirochetes of protists in the termite gut.</title>
        <authorList>
            <person name="Utami Y.D."/>
            <person name="Kuwahara H."/>
            <person name="Igai K."/>
            <person name="Murakami T."/>
            <person name="Sugaya K."/>
            <person name="Morikawa T."/>
            <person name="Nagura Y."/>
            <person name="Yuki M."/>
            <person name="Deevong P."/>
            <person name="Inoue T."/>
            <person name="Kihara K."/>
            <person name="Lo N."/>
            <person name="Yamada A."/>
            <person name="Ohkuma M."/>
            <person name="Hongoh Y."/>
        </authorList>
    </citation>
    <scope>NUCLEOTIDE SEQUENCE [LARGE SCALE GENOMIC DNA]</scope>
    <source>
        <strain evidence="2">NkOx7-02</strain>
    </source>
</reference>
<feature type="non-terminal residue" evidence="2">
    <location>
        <position position="459"/>
    </location>
</feature>
<protein>
    <recommendedName>
        <fullName evidence="1">Fibronectin type-III domain-containing protein</fullName>
    </recommendedName>
</protein>
<dbReference type="InterPro" id="IPR003961">
    <property type="entry name" value="FN3_dom"/>
</dbReference>
<evidence type="ECO:0000313" key="3">
    <source>
        <dbReference type="Proteomes" id="UP000275925"/>
    </source>
</evidence>
<evidence type="ECO:0000313" key="2">
    <source>
        <dbReference type="EMBL" id="GBR77247.1"/>
    </source>
</evidence>
<proteinExistence type="predicted"/>
<gene>
    <name evidence="2" type="ORF">NO2_1661</name>
</gene>
<keyword evidence="3" id="KW-1185">Reference proteome</keyword>
<accession>A0A388TK61</accession>
<dbReference type="SMART" id="SM00060">
    <property type="entry name" value="FN3"/>
    <property type="match status" value="2"/>
</dbReference>
<name>A0A388TK61_9BACT</name>
<sequence>GGGGWYNNNGISGGNGGGGGMAYGSAVFGAGGYSESGSDSAYGYSSSYYSLGGNGNGMGGYISPSSYRQYTQGGGSGYSPYNRGTNGITSSYYGYGYGYSNAINMVGNCLAEEKGSGHYGSYGGGGGGYNASSYGVGGGGGGGYSGGGGGYYGSGGGGGSSAIKNETFITEHLLQGSTHNDHGLIRIEYRQTDFSVNDVDTDHGTVYGVQNHYSLTWNAVEDVSGISYYDVRVFSSDGLRDTIASANNLSYLVTGMTSGITYFVQVRGVDMLGNVGNWKTVLEYICTPDIALPNISPTCATRNVSSNTSYAFSWSDPTNNDGPQGKIVGYYVYLGIDPYGTSTTTYQTGDDYNKYTISNLPADGIYYLRVAAQNTMGGIGPWTTVLTYIYDHTPPGLVATAVSTVNWTAAQPAEQTWGAALDVAGGGGVAGYNVYFGLQLDGVPPLEEIVWQAGDDAAA</sequence>
<dbReference type="Proteomes" id="UP000275925">
    <property type="component" value="Unassembled WGS sequence"/>
</dbReference>
<dbReference type="AlphaFoldDB" id="A0A388TK61"/>
<dbReference type="Gene3D" id="2.60.40.10">
    <property type="entry name" value="Immunoglobulins"/>
    <property type="match status" value="2"/>
</dbReference>
<comment type="caution">
    <text evidence="2">The sequence shown here is derived from an EMBL/GenBank/DDBJ whole genome shotgun (WGS) entry which is preliminary data.</text>
</comment>
<evidence type="ECO:0000259" key="1">
    <source>
        <dbReference type="PROSITE" id="PS50853"/>
    </source>
</evidence>
<dbReference type="EMBL" id="BGZO01000157">
    <property type="protein sequence ID" value="GBR77247.1"/>
    <property type="molecule type" value="Genomic_DNA"/>
</dbReference>
<feature type="non-terminal residue" evidence="2">
    <location>
        <position position="1"/>
    </location>
</feature>
<organism evidence="2 3">
    <name type="scientific">Candidatus Termititenax persephonae</name>
    <dbReference type="NCBI Taxonomy" id="2218525"/>
    <lineage>
        <taxon>Bacteria</taxon>
        <taxon>Bacillati</taxon>
        <taxon>Candidatus Margulisiibacteriota</taxon>
        <taxon>Candidatus Termititenacia</taxon>
        <taxon>Candidatus Termititenacales</taxon>
        <taxon>Candidatus Termititenacaceae</taxon>
        <taxon>Candidatus Termititenax</taxon>
    </lineage>
</organism>
<feature type="domain" description="Fibronectin type-III" evidence="1">
    <location>
        <begin position="293"/>
        <end position="396"/>
    </location>
</feature>
<dbReference type="PROSITE" id="PS50853">
    <property type="entry name" value="FN3"/>
    <property type="match status" value="1"/>
</dbReference>
<dbReference type="InterPro" id="IPR036116">
    <property type="entry name" value="FN3_sf"/>
</dbReference>